<dbReference type="InterPro" id="IPR011697">
    <property type="entry name" value="Peptidase_C26"/>
</dbReference>
<organism evidence="1 2">
    <name type="scientific">Lutispora saccharofermentans</name>
    <dbReference type="NCBI Taxonomy" id="3024236"/>
    <lineage>
        <taxon>Bacteria</taxon>
        <taxon>Bacillati</taxon>
        <taxon>Bacillota</taxon>
        <taxon>Clostridia</taxon>
        <taxon>Lutisporales</taxon>
        <taxon>Lutisporaceae</taxon>
        <taxon>Lutispora</taxon>
    </lineage>
</organism>
<sequence length="240" mass="27023">MKPIIGITCAWSEETWGNSSDGEGYYYVGRPYAEAVTKCGGIPMMIPPSYINEDLHEMIDRILSCVNGLIFSGGGDAKRFSPAEFPTLEEQQPRRYYFESELLKEASKRNIPVLGICRGHQMIAEVFGGSISKELIDGHKQNLPGYKPWHEVSIEAKSKMSDITGIHNWRVNSFHRQVVEKVPEGFIASIKADGGTIEAIESIDHTFFIGLQFHPEELMRFDKPSELIIKCLIENAKISR</sequence>
<accession>A0ABT1NCU4</accession>
<comment type="caution">
    <text evidence="1">The sequence shown here is derived from an EMBL/GenBank/DDBJ whole genome shotgun (WGS) entry which is preliminary data.</text>
</comment>
<dbReference type="Gene3D" id="3.40.50.880">
    <property type="match status" value="1"/>
</dbReference>
<proteinExistence type="predicted"/>
<keyword evidence="2" id="KW-1185">Reference proteome</keyword>
<evidence type="ECO:0000313" key="2">
    <source>
        <dbReference type="Proteomes" id="UP001651880"/>
    </source>
</evidence>
<dbReference type="PANTHER" id="PTHR43235">
    <property type="entry name" value="GLUTAMINE AMIDOTRANSFERASE PB2B2.05-RELATED"/>
    <property type="match status" value="1"/>
</dbReference>
<dbReference type="PROSITE" id="PS51273">
    <property type="entry name" value="GATASE_TYPE_1"/>
    <property type="match status" value="1"/>
</dbReference>
<dbReference type="InterPro" id="IPR044668">
    <property type="entry name" value="PuuD-like"/>
</dbReference>
<evidence type="ECO:0000313" key="1">
    <source>
        <dbReference type="EMBL" id="MCQ1528956.1"/>
    </source>
</evidence>
<dbReference type="PRINTS" id="PR00097">
    <property type="entry name" value="ANTSNTHASEII"/>
</dbReference>
<dbReference type="SUPFAM" id="SSF52317">
    <property type="entry name" value="Class I glutamine amidotransferase-like"/>
    <property type="match status" value="1"/>
</dbReference>
<gene>
    <name evidence="1" type="ORF">LJD61_05265</name>
</gene>
<dbReference type="EMBL" id="JAJEKE010000003">
    <property type="protein sequence ID" value="MCQ1528956.1"/>
    <property type="molecule type" value="Genomic_DNA"/>
</dbReference>
<dbReference type="RefSeq" id="WP_255226479.1">
    <property type="nucleotide sequence ID" value="NZ_JAJEKE010000003.1"/>
</dbReference>
<dbReference type="Pfam" id="PF07722">
    <property type="entry name" value="Peptidase_C26"/>
    <property type="match status" value="1"/>
</dbReference>
<reference evidence="1 2" key="1">
    <citation type="submission" date="2021-10" db="EMBL/GenBank/DDBJ databases">
        <title>Lutispora strain m25 sp. nov., a thermophilic, non-spore-forming bacterium isolated from a lab-scale methanogenic bioreactor digesting anaerobic sludge.</title>
        <authorList>
            <person name="El Houari A."/>
            <person name="Mcdonald J."/>
        </authorList>
    </citation>
    <scope>NUCLEOTIDE SEQUENCE [LARGE SCALE GENOMIC DNA]</scope>
    <source>
        <strain evidence="2">m25</strain>
    </source>
</reference>
<name>A0ABT1NCU4_9FIRM</name>
<protein>
    <submittedName>
        <fullName evidence="1">Type 1 glutamine amidotransferase</fullName>
    </submittedName>
</protein>
<keyword evidence="1" id="KW-0315">Glutamine amidotransferase</keyword>
<dbReference type="CDD" id="cd01745">
    <property type="entry name" value="GATase1_2"/>
    <property type="match status" value="1"/>
</dbReference>
<dbReference type="Proteomes" id="UP001651880">
    <property type="component" value="Unassembled WGS sequence"/>
</dbReference>
<dbReference type="InterPro" id="IPR029062">
    <property type="entry name" value="Class_I_gatase-like"/>
</dbReference>
<dbReference type="PANTHER" id="PTHR43235:SF1">
    <property type="entry name" value="GLUTAMINE AMIDOTRANSFERASE PB2B2.05-RELATED"/>
    <property type="match status" value="1"/>
</dbReference>